<dbReference type="EMBL" id="WHOB01000086">
    <property type="protein sequence ID" value="NOU82665.1"/>
    <property type="molecule type" value="Genomic_DNA"/>
</dbReference>
<keyword evidence="2" id="KW-1185">Reference proteome</keyword>
<proteinExistence type="predicted"/>
<accession>A0ABX1YNM5</accession>
<gene>
    <name evidence="1" type="ORF">GC101_27770</name>
</gene>
<dbReference type="Proteomes" id="UP000596857">
    <property type="component" value="Unassembled WGS sequence"/>
</dbReference>
<evidence type="ECO:0008006" key="3">
    <source>
        <dbReference type="Google" id="ProtNLM"/>
    </source>
</evidence>
<evidence type="ECO:0000313" key="2">
    <source>
        <dbReference type="Proteomes" id="UP000596857"/>
    </source>
</evidence>
<sequence>MEDVIDFVQTFKGLEARINEFINEDSSKNEHSPHIEKFERSCALVLNYIRQDTLLWVPGLKNVIENIKSELDLQQFFMEVTR</sequence>
<evidence type="ECO:0000313" key="1">
    <source>
        <dbReference type="EMBL" id="NOU82665.1"/>
    </source>
</evidence>
<organism evidence="1 2">
    <name type="scientific">Paenibacillus phytohabitans</name>
    <dbReference type="NCBI Taxonomy" id="2654978"/>
    <lineage>
        <taxon>Bacteria</taxon>
        <taxon>Bacillati</taxon>
        <taxon>Bacillota</taxon>
        <taxon>Bacilli</taxon>
        <taxon>Bacillales</taxon>
        <taxon>Paenibacillaceae</taxon>
        <taxon>Paenibacillus</taxon>
    </lineage>
</organism>
<name>A0ABX1YNM5_9BACL</name>
<reference evidence="1 2" key="1">
    <citation type="submission" date="2019-10" db="EMBL/GenBank/DDBJ databases">
        <title>Description of Paenibacillus terricola sp. nov.</title>
        <authorList>
            <person name="Carlier A."/>
            <person name="Qi S."/>
        </authorList>
    </citation>
    <scope>NUCLEOTIDE SEQUENCE [LARGE SCALE GENOMIC DNA]</scope>
    <source>
        <strain evidence="1 2">LMG 31459</strain>
    </source>
</reference>
<dbReference type="RefSeq" id="WP_171719975.1">
    <property type="nucleotide sequence ID" value="NZ_WHOB01000086.1"/>
</dbReference>
<protein>
    <recommendedName>
        <fullName evidence="3">LXG domain-containing protein</fullName>
    </recommendedName>
</protein>
<comment type="caution">
    <text evidence="1">The sequence shown here is derived from an EMBL/GenBank/DDBJ whole genome shotgun (WGS) entry which is preliminary data.</text>
</comment>